<evidence type="ECO:0000256" key="1">
    <source>
        <dbReference type="SAM" id="Phobius"/>
    </source>
</evidence>
<keyword evidence="3" id="KW-1185">Reference proteome</keyword>
<dbReference type="STRING" id="224999.GCA_001485475_00337"/>
<accession>A0A0U9HJ98</accession>
<sequence length="537" mass="60293">MFISLVTAFSKIPTDIYCSLMVAIFIIAMWYFHRLPKKYSETLTVLSRAFKIEGDIHSKASHAVEVLEKEIEKQKKLSDPHLKGEDKLYFLNLLEKIKSRLYNGDFSSISEVVNYDTIIAKHGYRSFAGLMPGIFTGLGILGTFLGLVGGLKGLDFSNPSALEGGINILISGMYLAFVTSVVGIILSISWSIIDRNRIAKYKSRVDVFNNMFEKYLEKPKLHDFLAKIVELEEEQRSSINTLASDISLEVQNIMQSIVMPQFAGALVKVLDDGVVSKIDQSFGKVLGEVKTASENSNLLLEKFVDTASTNQIEGLNKIVQEFINNMNGALEGRFEALAHSIDEMISWQSSMTNNVGKLLADIADTSLNIKEINSSVEDTILRFSNYFDKVNNANEKLIENINLIESTSQNIARFITEASQIFKELNEEKGLFETQKDNYVKLMESYTAQVSQKIAELQQNWNQVSKNLYNLNSSLQQSMGEFGEKTHSSLKQSFEIFDRELALIARYLDGTISEIRSSVAELPIVISEFKKSLDVAN</sequence>
<evidence type="ECO:0008006" key="4">
    <source>
        <dbReference type="Google" id="ProtNLM"/>
    </source>
</evidence>
<organism evidence="2">
    <name type="scientific">Tepidanaerobacter syntrophicus</name>
    <dbReference type="NCBI Taxonomy" id="224999"/>
    <lineage>
        <taxon>Bacteria</taxon>
        <taxon>Bacillati</taxon>
        <taxon>Bacillota</taxon>
        <taxon>Clostridia</taxon>
        <taxon>Thermosediminibacterales</taxon>
        <taxon>Tepidanaerobacteraceae</taxon>
        <taxon>Tepidanaerobacter</taxon>
    </lineage>
</organism>
<gene>
    <name evidence="2" type="ORF">TSYNT_5181</name>
</gene>
<keyword evidence="1" id="KW-0472">Membrane</keyword>
<evidence type="ECO:0000313" key="3">
    <source>
        <dbReference type="Proteomes" id="UP000062160"/>
    </source>
</evidence>
<feature type="transmembrane region" description="Helical" evidence="1">
    <location>
        <begin position="127"/>
        <end position="148"/>
    </location>
</feature>
<proteinExistence type="predicted"/>
<dbReference type="EMBL" id="DF976999">
    <property type="protein sequence ID" value="GAQ24355.1"/>
    <property type="molecule type" value="Genomic_DNA"/>
</dbReference>
<name>A0A0U9HJ98_9FIRM</name>
<reference evidence="2" key="1">
    <citation type="journal article" date="2016" name="Genome Announc.">
        <title>Draft Genome Sequence of the Syntrophic Lactate-Degrading Bacterium Tepidanaerobacter syntrophicus JLT.</title>
        <authorList>
            <person name="Matsuura N."/>
            <person name="Ohashi A."/>
            <person name="Tourlousse D.M."/>
            <person name="Sekiguchi Y."/>
        </authorList>
    </citation>
    <scope>NUCLEOTIDE SEQUENCE [LARGE SCALE GENOMIC DNA]</scope>
    <source>
        <strain evidence="2">JL</strain>
    </source>
</reference>
<feature type="transmembrane region" description="Helical" evidence="1">
    <location>
        <begin position="12"/>
        <end position="32"/>
    </location>
</feature>
<dbReference type="Proteomes" id="UP000062160">
    <property type="component" value="Unassembled WGS sequence"/>
</dbReference>
<keyword evidence="1" id="KW-0812">Transmembrane</keyword>
<feature type="transmembrane region" description="Helical" evidence="1">
    <location>
        <begin position="168"/>
        <end position="193"/>
    </location>
</feature>
<protein>
    <recommendedName>
        <fullName evidence="4">MotA/TolQ/ExbB proton channel domain-containing protein</fullName>
    </recommendedName>
</protein>
<evidence type="ECO:0000313" key="2">
    <source>
        <dbReference type="EMBL" id="GAQ24355.1"/>
    </source>
</evidence>
<dbReference type="AlphaFoldDB" id="A0A0U9HJ98"/>
<dbReference type="OrthoDB" id="9782541at2"/>
<dbReference type="RefSeq" id="WP_059031431.1">
    <property type="nucleotide sequence ID" value="NZ_BSDN01000001.1"/>
</dbReference>
<keyword evidence="1" id="KW-1133">Transmembrane helix</keyword>